<evidence type="ECO:0008006" key="4">
    <source>
        <dbReference type="Google" id="ProtNLM"/>
    </source>
</evidence>
<dbReference type="Proteomes" id="UP000509623">
    <property type="component" value="Chromosome"/>
</dbReference>
<evidence type="ECO:0000256" key="1">
    <source>
        <dbReference type="SAM" id="MobiDB-lite"/>
    </source>
</evidence>
<dbReference type="EMBL" id="CP046161">
    <property type="protein sequence ID" value="QKO30231.1"/>
    <property type="molecule type" value="Genomic_DNA"/>
</dbReference>
<organism evidence="2 3">
    <name type="scientific">Caproicibacterium lactatifermentans</name>
    <dbReference type="NCBI Taxonomy" id="2666138"/>
    <lineage>
        <taxon>Bacteria</taxon>
        <taxon>Bacillati</taxon>
        <taxon>Bacillota</taxon>
        <taxon>Clostridia</taxon>
        <taxon>Eubacteriales</taxon>
        <taxon>Oscillospiraceae</taxon>
        <taxon>Caproicibacterium</taxon>
    </lineage>
</organism>
<reference evidence="3" key="1">
    <citation type="submission" date="2019-11" db="EMBL/GenBank/DDBJ databases">
        <authorList>
            <person name="Ren C."/>
            <person name="Wang H."/>
            <person name="Xu Y."/>
        </authorList>
    </citation>
    <scope>NUCLEOTIDE SEQUENCE [LARGE SCALE GENOMIC DNA]</scope>
    <source>
        <strain evidence="3">JNU-WLY1368</strain>
    </source>
</reference>
<keyword evidence="3" id="KW-1185">Reference proteome</keyword>
<gene>
    <name evidence="2" type="ORF">GKP14_03905</name>
</gene>
<feature type="compositionally biased region" description="Polar residues" evidence="1">
    <location>
        <begin position="204"/>
        <end position="217"/>
    </location>
</feature>
<feature type="region of interest" description="Disordered" evidence="1">
    <location>
        <begin position="204"/>
        <end position="224"/>
    </location>
</feature>
<accession>A0ABX6PW01</accession>
<sequence length="819" mass="94517">MSKRLPWDMHEAAILLQALLDVRSNKISRPQAVSKVSEMLRAKATQSGHHIDDKFRNENGISLQLSHLEYALTNGETGFAPAYKWQLTIIQLFKEDHSTFKKLLKEANIVTKSANDIKSDFTKWLVGHKSTKESTKIKNSIITVDLLLRKNGAIRTSVLEIDDLDSIDKLVDRLRKRKIIHSKHLCAQALDYILAFKEYKNSSENSAQGVNSNSSDVKQMDSGENARATIVGSTTRKYYRDDKESFYQWLLNEKGLAMPTCRAYVSNIRSAEKYAQEHHFSHTKLYSTSLDEANATFEGLYKDTGFAIYDKEQHNRFRAAITKLIEYLGEEQNKAFECDAATAEEKTAPYIDTRPFRTALTEHFPNGFRLGSTIEIKKFRKYYEEQSGTPLDMESKQAECVIRNCGIEYENRLYIPEKMLSDKLRDKLFSYIKNRFENGATVVYFEALFREFSNEFLDYRIYDAEMLRSYIAYFNDDRYVIGRNYLSKEHLDDAGPIDEIRSCLKENIFPMQIGEISRTLPHIPKDRISSILSMNLEFARNSKGEYFHADSFDVSDEELDDIADLISAEIKQSGFISGNELYDAIKTKYPYVYEKNTAFAPLGWRNALKYKLEDRFSFNGNVISTKGKALSMSDVFLNYGKNRQSFTLQEIQQFAEDVNSTIYFDDLYVNAARVSEEKFVRKDYVTFKVSETDNILDRSCPGSYVPLAEIRNFGIFPDASYPWNEYLLENYLAFHSQRYCLMHTGYNKYTVVGAMVKRSSGIKNFDELLIRVLAESGVDLEKQAALSYFSENGYIGSRSYSAIEFVMIRARELRNRKDK</sequence>
<protein>
    <recommendedName>
        <fullName evidence="4">Core-binding (CB) domain-containing protein</fullName>
    </recommendedName>
</protein>
<dbReference type="RefSeq" id="WP_174403078.1">
    <property type="nucleotide sequence ID" value="NZ_CP046161.1"/>
</dbReference>
<evidence type="ECO:0000313" key="3">
    <source>
        <dbReference type="Proteomes" id="UP000509623"/>
    </source>
</evidence>
<proteinExistence type="predicted"/>
<evidence type="ECO:0000313" key="2">
    <source>
        <dbReference type="EMBL" id="QKO30231.1"/>
    </source>
</evidence>
<name>A0ABX6PW01_9FIRM</name>